<evidence type="ECO:0000256" key="1">
    <source>
        <dbReference type="SAM" id="Coils"/>
    </source>
</evidence>
<dbReference type="AlphaFoldDB" id="A0AAV8WAB6"/>
<feature type="region of interest" description="Disordered" evidence="2">
    <location>
        <begin position="280"/>
        <end position="513"/>
    </location>
</feature>
<comment type="caution">
    <text evidence="4">The sequence shown here is derived from an EMBL/GenBank/DDBJ whole genome shotgun (WGS) entry which is preliminary data.</text>
</comment>
<protein>
    <recommendedName>
        <fullName evidence="3">DUF4795 domain-containing protein</fullName>
    </recommendedName>
</protein>
<dbReference type="Pfam" id="PF16043">
    <property type="entry name" value="DUF4795"/>
    <property type="match status" value="1"/>
</dbReference>
<feature type="compositionally biased region" description="Low complexity" evidence="2">
    <location>
        <begin position="965"/>
        <end position="999"/>
    </location>
</feature>
<dbReference type="Proteomes" id="UP001159042">
    <property type="component" value="Unassembled WGS sequence"/>
</dbReference>
<feature type="coiled-coil region" evidence="1">
    <location>
        <begin position="225"/>
        <end position="278"/>
    </location>
</feature>
<dbReference type="EMBL" id="JANEYG010000005">
    <property type="protein sequence ID" value="KAJ8923160.1"/>
    <property type="molecule type" value="Genomic_DNA"/>
</dbReference>
<feature type="coiled-coil region" evidence="1">
    <location>
        <begin position="627"/>
        <end position="692"/>
    </location>
</feature>
<feature type="region of interest" description="Disordered" evidence="2">
    <location>
        <begin position="78"/>
        <end position="120"/>
    </location>
</feature>
<evidence type="ECO:0000256" key="2">
    <source>
        <dbReference type="SAM" id="MobiDB-lite"/>
    </source>
</evidence>
<keyword evidence="5" id="KW-1185">Reference proteome</keyword>
<keyword evidence="1" id="KW-0175">Coiled coil</keyword>
<feature type="region of interest" description="Disordered" evidence="2">
    <location>
        <begin position="947"/>
        <end position="999"/>
    </location>
</feature>
<evidence type="ECO:0000313" key="4">
    <source>
        <dbReference type="EMBL" id="KAJ8923160.1"/>
    </source>
</evidence>
<feature type="coiled-coil region" evidence="1">
    <location>
        <begin position="519"/>
        <end position="584"/>
    </location>
</feature>
<feature type="compositionally biased region" description="Low complexity" evidence="2">
    <location>
        <begin position="318"/>
        <end position="328"/>
    </location>
</feature>
<feature type="compositionally biased region" description="Low complexity" evidence="2">
    <location>
        <begin position="389"/>
        <end position="410"/>
    </location>
</feature>
<evidence type="ECO:0000259" key="3">
    <source>
        <dbReference type="Pfam" id="PF16043"/>
    </source>
</evidence>
<feature type="compositionally biased region" description="Basic and acidic residues" evidence="2">
    <location>
        <begin position="96"/>
        <end position="113"/>
    </location>
</feature>
<accession>A0AAV8WAB6</accession>
<organism evidence="4 5">
    <name type="scientific">Exocentrus adspersus</name>
    <dbReference type="NCBI Taxonomy" id="1586481"/>
    <lineage>
        <taxon>Eukaryota</taxon>
        <taxon>Metazoa</taxon>
        <taxon>Ecdysozoa</taxon>
        <taxon>Arthropoda</taxon>
        <taxon>Hexapoda</taxon>
        <taxon>Insecta</taxon>
        <taxon>Pterygota</taxon>
        <taxon>Neoptera</taxon>
        <taxon>Endopterygota</taxon>
        <taxon>Coleoptera</taxon>
        <taxon>Polyphaga</taxon>
        <taxon>Cucujiformia</taxon>
        <taxon>Chrysomeloidea</taxon>
        <taxon>Cerambycidae</taxon>
        <taxon>Lamiinae</taxon>
        <taxon>Acanthocinini</taxon>
        <taxon>Exocentrus</taxon>
    </lineage>
</organism>
<feature type="domain" description="DUF4795" evidence="3">
    <location>
        <begin position="621"/>
        <end position="825"/>
    </location>
</feature>
<feature type="compositionally biased region" description="Basic and acidic residues" evidence="2">
    <location>
        <begin position="463"/>
        <end position="483"/>
    </location>
</feature>
<feature type="compositionally biased region" description="Polar residues" evidence="2">
    <location>
        <begin position="417"/>
        <end position="442"/>
    </location>
</feature>
<reference evidence="4 5" key="1">
    <citation type="journal article" date="2023" name="Insect Mol. Biol.">
        <title>Genome sequencing provides insights into the evolution of gene families encoding plant cell wall-degrading enzymes in longhorned beetles.</title>
        <authorList>
            <person name="Shin N.R."/>
            <person name="Okamura Y."/>
            <person name="Kirsch R."/>
            <person name="Pauchet Y."/>
        </authorList>
    </citation>
    <scope>NUCLEOTIDE SEQUENCE [LARGE SCALE GENOMIC DNA]</scope>
    <source>
        <strain evidence="4">EAD_L_NR</strain>
    </source>
</reference>
<sequence>MASATVVTLPQMVDLALNSPEVGIVNFTVLHSLLHVIVKQLDLVDTNVEFRGSDSERLQSYIANAKPGPLLTLTEYTVGEESSEKGGKRRSRKKLANVEKGKTDEEQSEKSEAEQSDSQNKVIVVESTKDIAEGPTVVVTKNHFEKLKEEVKKLSKKVRELSELPANADLIGAIRAQHPENTPVLDMFQTLNLSKRVDATEVGIQKLASLVEDLAKRGAVSSQELEEFTEKAKEIRHSFEDVTAEDKPVIASHVEKRVEMLEDAVTDLQKQISEAVTRAGVPATKSISKSPRGSAANAKEIARNRNASTDAVDNQATPKAASPNASKAKAAEPKEASGTAGGGGNVLGRSDAARGSIPNANPAGGGGSAPDTNPTAGNQPVPHSSNGNAAVPAGGSETAAAASGGSATGSLDANAASPKSSDPNATSPSNTSKETTSATDAKQITAEKRRESIGSENRQGSLGEERKPYESHSEEHQAVDKKQSPIKKPAGGGAKKPTPIKKKKTDSEDMKSEFPSEVVASFQDQISELKNQVQVVEKDVDDMKKILTNAMSSDETALPPDIRLNQVESKVTECMEQINSLDQMFCRQVEILQKRIVDIERDTGELAEKVNLGLTSVGDAAQEGQTIGELYNKILQIQEEIVSLTENAQKLLEDREEKQHSLDVMLEQIELLRTIKADREDLEDALADKADACMVNRKVSVEQFDAACGDINRAIEDSLSKLTQQEEMWTQILEDIQKEIGNKLDKGEVGPLREYINKKLKGLQEKLKALAAFKRDQEAAGTKSKLLRNVNCISCDKDVVMRKEVDSHLFPKAHAVAPSRNMAPYLAYELDQLRKQQKQVPPKKDLSMFENALKFAKAPKSADHVCNRYCGGSHTITTPQQRVTRLGHFLEQWGPEISPVNDNMIRGNDGHVSQIPKRQSVRYSKAEVEIKIFHTQQQPGTVLVKAAEPAEDGKAPEQEPASGMVATEAKPPVEVAEVVPEAPAAEAAPETNATEQLGG</sequence>
<dbReference type="PANTHER" id="PTHR47080:SF1">
    <property type="entry name" value="CHROMOSOME 16 OPEN READING FRAME 96"/>
    <property type="match status" value="1"/>
</dbReference>
<gene>
    <name evidence="4" type="ORF">NQ315_001714</name>
</gene>
<feature type="coiled-coil region" evidence="1">
    <location>
        <begin position="137"/>
        <end position="164"/>
    </location>
</feature>
<feature type="compositionally biased region" description="Polar residues" evidence="2">
    <location>
        <begin position="371"/>
        <end position="388"/>
    </location>
</feature>
<dbReference type="InterPro" id="IPR032013">
    <property type="entry name" value="DUF4795"/>
</dbReference>
<dbReference type="PANTHER" id="PTHR47080">
    <property type="entry name" value="CHROMOSOME 16 OPEN READING FRAME 96"/>
    <property type="match status" value="1"/>
</dbReference>
<evidence type="ECO:0000313" key="5">
    <source>
        <dbReference type="Proteomes" id="UP001159042"/>
    </source>
</evidence>
<name>A0AAV8WAB6_9CUCU</name>
<feature type="compositionally biased region" description="Polar residues" evidence="2">
    <location>
        <begin position="305"/>
        <end position="317"/>
    </location>
</feature>
<proteinExistence type="predicted"/>